<dbReference type="InterPro" id="IPR003669">
    <property type="entry name" value="Thymidylate_synthase_ThyX"/>
</dbReference>
<dbReference type="AlphaFoldDB" id="A0A955I4J5"/>
<dbReference type="EC" id="2.1.1.148" evidence="1"/>
<keyword evidence="1" id="KW-0808">Transferase</keyword>
<proteinExistence type="predicted"/>
<keyword evidence="1" id="KW-0489">Methyltransferase</keyword>
<comment type="caution">
    <text evidence="1">The sequence shown here is derived from an EMBL/GenBank/DDBJ whole genome shotgun (WGS) entry which is preliminary data.</text>
</comment>
<dbReference type="InterPro" id="IPR036098">
    <property type="entry name" value="Thymidylate_synthase_ThyX_sf"/>
</dbReference>
<dbReference type="Pfam" id="PF02511">
    <property type="entry name" value="Thy1"/>
    <property type="match status" value="1"/>
</dbReference>
<reference evidence="1" key="2">
    <citation type="journal article" date="2021" name="Microbiome">
        <title>Successional dynamics and alternative stable states in a saline activated sludge microbial community over 9 years.</title>
        <authorList>
            <person name="Wang Y."/>
            <person name="Ye J."/>
            <person name="Ju F."/>
            <person name="Liu L."/>
            <person name="Boyd J.A."/>
            <person name="Deng Y."/>
            <person name="Parks D.H."/>
            <person name="Jiang X."/>
            <person name="Yin X."/>
            <person name="Woodcroft B.J."/>
            <person name="Tyson G.W."/>
            <person name="Hugenholtz P."/>
            <person name="Polz M.F."/>
            <person name="Zhang T."/>
        </authorList>
    </citation>
    <scope>NUCLEOTIDE SEQUENCE</scope>
    <source>
        <strain evidence="1">HKST-UBA12</strain>
    </source>
</reference>
<dbReference type="Proteomes" id="UP000760819">
    <property type="component" value="Unassembled WGS sequence"/>
</dbReference>
<dbReference type="EMBL" id="JAGQLI010000036">
    <property type="protein sequence ID" value="MCA9378925.1"/>
    <property type="molecule type" value="Genomic_DNA"/>
</dbReference>
<dbReference type="Gene3D" id="3.30.1360.170">
    <property type="match status" value="1"/>
</dbReference>
<dbReference type="GO" id="GO:0050797">
    <property type="term" value="F:thymidylate synthase (FAD) activity"/>
    <property type="evidence" value="ECO:0007669"/>
    <property type="project" value="UniProtKB-EC"/>
</dbReference>
<evidence type="ECO:0000313" key="1">
    <source>
        <dbReference type="EMBL" id="MCA9378925.1"/>
    </source>
</evidence>
<reference evidence="1" key="1">
    <citation type="submission" date="2020-04" db="EMBL/GenBank/DDBJ databases">
        <authorList>
            <person name="Zhang T."/>
        </authorList>
    </citation>
    <scope>NUCLEOTIDE SEQUENCE</scope>
    <source>
        <strain evidence="1">HKST-UBA12</strain>
    </source>
</reference>
<evidence type="ECO:0000313" key="2">
    <source>
        <dbReference type="Proteomes" id="UP000760819"/>
    </source>
</evidence>
<protein>
    <submittedName>
        <fullName evidence="1">FAD-dependent thymidylate synthase</fullName>
        <ecNumber evidence="1">2.1.1.148</ecNumber>
    </submittedName>
</protein>
<organism evidence="1 2">
    <name type="scientific">Candidatus Dojkabacteria bacterium</name>
    <dbReference type="NCBI Taxonomy" id="2099670"/>
    <lineage>
        <taxon>Bacteria</taxon>
        <taxon>Candidatus Dojkabacteria</taxon>
    </lineage>
</organism>
<dbReference type="GO" id="GO:0032259">
    <property type="term" value="P:methylation"/>
    <property type="evidence" value="ECO:0007669"/>
    <property type="project" value="UniProtKB-KW"/>
</dbReference>
<dbReference type="GO" id="GO:0006231">
    <property type="term" value="P:dTMP biosynthetic process"/>
    <property type="evidence" value="ECO:0007669"/>
    <property type="project" value="InterPro"/>
</dbReference>
<gene>
    <name evidence="1" type="ORF">KC640_00715</name>
</gene>
<dbReference type="SUPFAM" id="SSF69796">
    <property type="entry name" value="Thymidylate synthase-complementing protein Thy1"/>
    <property type="match status" value="1"/>
</dbReference>
<dbReference type="GO" id="GO:0050660">
    <property type="term" value="F:flavin adenine dinucleotide binding"/>
    <property type="evidence" value="ECO:0007669"/>
    <property type="project" value="InterPro"/>
</dbReference>
<sequence length="586" mass="65375">MLQPTSQQSRLLPDIVPLGTFTEQDALGREKIWQTYADKATGRPAVGMLDTKSGVLISTFIPRGEFDTAAFEAWVGARHSRSAENTLAIAHEVARSGVDTGGKLRFFLGIGHTSPADMAKMGIGLDNIPMHLAMLLFLMSAEHAGQEKSTRFQGQFKEKLLDTLSHYLPENIDPEVMSQLEESYDRLGALALSSYLEAKDLVTRLFQDYYNVKDESGKRFSALMSRSLDCARVFLLLGQKTGMTFVASAREFSRIIALLKAYPGDYLPNFAHDLETFLAPGPQVQKVTGYSGDAAELIRHTEPESTFLQNLTSLKTLLLKKTTIKELIPRSKFGGVVKQNVSFLPYDYYPGERLAAQAILSLFPTIPPLTLLQWIRDLPPGLRKKIGARIFQEISPTRQLPRMAAATNMTLIFISSIAVARDLARHRGGGGRFEPIPIFNGVPTTYEMAKDLLNNGFILPVHLDADPKFAEVQRRFKQMFLKYYGELNGFLEQCHQALGDNVDYGFVLNLLPLGHCIPLWMHMNPAQANYLPELRVRPGGDNSYRVLAYRANEILSKSPDKILAGLKFPAGKKPDILSPEEFFDRS</sequence>
<name>A0A955I4J5_9BACT</name>
<accession>A0A955I4J5</accession>